<name>A0A3Q0KFS7_SCHMA</name>
<dbReference type="InterPro" id="IPR023393">
    <property type="entry name" value="START-like_dom_sf"/>
</dbReference>
<dbReference type="SUPFAM" id="SSF55961">
    <property type="entry name" value="Bet v1-like"/>
    <property type="match status" value="1"/>
</dbReference>
<dbReference type="WBParaSite" id="Smp_051120.1">
    <property type="protein sequence ID" value="Smp_051120.1"/>
    <property type="gene ID" value="Smp_051120"/>
</dbReference>
<evidence type="ECO:0000313" key="3">
    <source>
        <dbReference type="WBParaSite" id="Smp_051120.1"/>
    </source>
</evidence>
<evidence type="ECO:0000313" key="2">
    <source>
        <dbReference type="Proteomes" id="UP000008854"/>
    </source>
</evidence>
<dbReference type="AlphaFoldDB" id="A0A3Q0KFS7"/>
<organism evidence="2 3">
    <name type="scientific">Schistosoma mansoni</name>
    <name type="common">Blood fluke</name>
    <dbReference type="NCBI Taxonomy" id="6183"/>
    <lineage>
        <taxon>Eukaryota</taxon>
        <taxon>Metazoa</taxon>
        <taxon>Spiralia</taxon>
        <taxon>Lophotrochozoa</taxon>
        <taxon>Platyhelminthes</taxon>
        <taxon>Trematoda</taxon>
        <taxon>Digenea</taxon>
        <taxon>Strigeidida</taxon>
        <taxon>Schistosomatoidea</taxon>
        <taxon>Schistosomatidae</taxon>
        <taxon>Schistosoma</taxon>
    </lineage>
</organism>
<dbReference type="InParanoid" id="A0A3Q0KFS7"/>
<keyword evidence="1" id="KW-0732">Signal</keyword>
<sequence>MKLILAALLLFFALISRLVVIHNGKIGQKEVVISISINECYHHVTNPHTYPRWIPSVLSIENLTKSSHLTIGEEFVMVVDYGFLGTMSYVAQILSVEPNTSFSFILDDWLETRFDFAITSIDQEKSRMKLTISSNKNNMFYKHIILPIAHLYYSNWLTQCLLRFQLTYS</sequence>
<keyword evidence="2" id="KW-1185">Reference proteome</keyword>
<reference evidence="2" key="1">
    <citation type="journal article" date="2012" name="PLoS Negl. Trop. Dis.">
        <title>A systematically improved high quality genome and transcriptome of the human blood fluke Schistosoma mansoni.</title>
        <authorList>
            <person name="Protasio A.V."/>
            <person name="Tsai I.J."/>
            <person name="Babbage A."/>
            <person name="Nichol S."/>
            <person name="Hunt M."/>
            <person name="Aslett M.A."/>
            <person name="De Silva N."/>
            <person name="Velarde G.S."/>
            <person name="Anderson T.J."/>
            <person name="Clark R.C."/>
            <person name="Davidson C."/>
            <person name="Dillon G.P."/>
            <person name="Holroyd N.E."/>
            <person name="LoVerde P.T."/>
            <person name="Lloyd C."/>
            <person name="McQuillan J."/>
            <person name="Oliveira G."/>
            <person name="Otto T.D."/>
            <person name="Parker-Manuel S.J."/>
            <person name="Quail M.A."/>
            <person name="Wilson R.A."/>
            <person name="Zerlotini A."/>
            <person name="Dunne D.W."/>
            <person name="Berriman M."/>
        </authorList>
    </citation>
    <scope>NUCLEOTIDE SEQUENCE [LARGE SCALE GENOMIC DNA]</scope>
    <source>
        <strain evidence="2">Puerto Rican</strain>
    </source>
</reference>
<feature type="signal peptide" evidence="1">
    <location>
        <begin position="1"/>
        <end position="17"/>
    </location>
</feature>
<feature type="chain" id="PRO_5018120583" evidence="1">
    <location>
        <begin position="18"/>
        <end position="169"/>
    </location>
</feature>
<proteinExistence type="predicted"/>
<accession>A0A3Q0KFS7</accession>
<reference evidence="3" key="2">
    <citation type="submission" date="2018-12" db="UniProtKB">
        <authorList>
            <consortium name="WormBaseParasite"/>
        </authorList>
    </citation>
    <scope>IDENTIFICATION</scope>
    <source>
        <strain evidence="3">Puerto Rican</strain>
    </source>
</reference>
<evidence type="ECO:0000256" key="1">
    <source>
        <dbReference type="SAM" id="SignalP"/>
    </source>
</evidence>
<dbReference type="Proteomes" id="UP000008854">
    <property type="component" value="Unassembled WGS sequence"/>
</dbReference>
<protein>
    <submittedName>
        <fullName evidence="3">Polyketide_cyc domain-containing protein</fullName>
    </submittedName>
</protein>
<dbReference type="Gene3D" id="3.30.530.20">
    <property type="match status" value="1"/>
</dbReference>